<dbReference type="PROSITE" id="PS50283">
    <property type="entry name" value="NA_SOLUT_SYMP_3"/>
    <property type="match status" value="1"/>
</dbReference>
<evidence type="ECO:0000256" key="2">
    <source>
        <dbReference type="ARBA" id="ARBA00006434"/>
    </source>
</evidence>
<feature type="transmembrane region" description="Helical" evidence="12">
    <location>
        <begin position="306"/>
        <end position="328"/>
    </location>
</feature>
<evidence type="ECO:0000313" key="14">
    <source>
        <dbReference type="Proteomes" id="UP000499080"/>
    </source>
</evidence>
<name>A0A4Y2A0X4_ARAVE</name>
<keyword evidence="6 12" id="KW-1133">Transmembrane helix</keyword>
<feature type="transmembrane region" description="Helical" evidence="12">
    <location>
        <begin position="274"/>
        <end position="299"/>
    </location>
</feature>
<keyword evidence="5 12" id="KW-0812">Transmembrane</keyword>
<evidence type="ECO:0000256" key="9">
    <source>
        <dbReference type="ARBA" id="ARBA00023136"/>
    </source>
</evidence>
<feature type="transmembrane region" description="Helical" evidence="12">
    <location>
        <begin position="105"/>
        <end position="123"/>
    </location>
</feature>
<feature type="transmembrane region" description="Helical" evidence="12">
    <location>
        <begin position="204"/>
        <end position="229"/>
    </location>
</feature>
<evidence type="ECO:0000256" key="3">
    <source>
        <dbReference type="ARBA" id="ARBA00022448"/>
    </source>
</evidence>
<feature type="transmembrane region" description="Helical" evidence="12">
    <location>
        <begin position="379"/>
        <end position="400"/>
    </location>
</feature>
<sequence length="493" mass="53641">MAILQVFNLGQMTRTAPELSPPNFCVTSAGEGFTKNVRFNEHQGGMKAVVLTDLFQVFVIFGAMLVIVIKGSIDLGGMSYVWNKNNEGQRVEFFNFDFDPTTRHTVWSLTIGGFFTWLSIYGVSQPMVQRYLTIPTTRGARIAIWLNLPGLTTIVTVTTLAGMLIYTRYADCDPMKTKQVSAPDQLLPLYVMDTLGTMPCLPGIFVAGIFSGAISTVSSGVNALAAVTLEDIVKSYIKPDISEKWATRLAKILALSYGLACIVLVAVVERLGAILQLSLSVFGVIGGPILGVFTLGMFFPWANKKGALTGLITGIVVVLWIAVGAFLAKVPKNLAPVSVEGCTDLYYNVTGKMWNETVTANIQLLPNKSDIFVIYRLSYMWYSAIGSLIVIIIGLIISFLTGAHGKDDVKQDLISPITRKALALFTKVKHNKSVFPVEMVTNNNLRNASYTPNGVDKAVQSDGVINIAYINDPHTPVTSKSTRMASSIHAARM</sequence>
<comment type="subcellular location">
    <subcellularLocation>
        <location evidence="1">Cell membrane</location>
        <topology evidence="1">Multi-pass membrane protein</topology>
    </subcellularLocation>
</comment>
<evidence type="ECO:0000256" key="6">
    <source>
        <dbReference type="ARBA" id="ARBA00022989"/>
    </source>
</evidence>
<keyword evidence="14" id="KW-1185">Reference proteome</keyword>
<evidence type="ECO:0000256" key="5">
    <source>
        <dbReference type="ARBA" id="ARBA00022692"/>
    </source>
</evidence>
<dbReference type="GO" id="GO:0005886">
    <property type="term" value="C:plasma membrane"/>
    <property type="evidence" value="ECO:0007669"/>
    <property type="project" value="UniProtKB-SubCell"/>
</dbReference>
<comment type="similarity">
    <text evidence="2 11">Belongs to the sodium:solute symporter (SSF) (TC 2.A.21) family.</text>
</comment>
<keyword evidence="10" id="KW-0739">Sodium transport</keyword>
<dbReference type="Gene3D" id="1.20.1730.10">
    <property type="entry name" value="Sodium/glucose cotransporter"/>
    <property type="match status" value="1"/>
</dbReference>
<gene>
    <name evidence="13" type="primary">Slc5a12_2</name>
    <name evidence="13" type="ORF">AVEN_127934_1</name>
</gene>
<protein>
    <submittedName>
        <fullName evidence="13">Sodium-coupled monocarboxylate transporter 2</fullName>
    </submittedName>
</protein>
<evidence type="ECO:0000256" key="7">
    <source>
        <dbReference type="ARBA" id="ARBA00023053"/>
    </source>
</evidence>
<evidence type="ECO:0000256" key="10">
    <source>
        <dbReference type="ARBA" id="ARBA00023201"/>
    </source>
</evidence>
<dbReference type="InterPro" id="IPR051163">
    <property type="entry name" value="Sodium:Solute_Symporter_SSF"/>
</dbReference>
<evidence type="ECO:0000256" key="4">
    <source>
        <dbReference type="ARBA" id="ARBA00022475"/>
    </source>
</evidence>
<dbReference type="PANTHER" id="PTHR42985">
    <property type="entry name" value="SODIUM-COUPLED MONOCARBOXYLATE TRANSPORTER"/>
    <property type="match status" value="1"/>
</dbReference>
<evidence type="ECO:0000256" key="11">
    <source>
        <dbReference type="RuleBase" id="RU362091"/>
    </source>
</evidence>
<keyword evidence="8" id="KW-0406">Ion transport</keyword>
<accession>A0A4Y2A0X4</accession>
<reference evidence="13 14" key="1">
    <citation type="journal article" date="2019" name="Sci. Rep.">
        <title>Orb-weaving spider Araneus ventricosus genome elucidates the spidroin gene catalogue.</title>
        <authorList>
            <person name="Kono N."/>
            <person name="Nakamura H."/>
            <person name="Ohtoshi R."/>
            <person name="Moran D.A.P."/>
            <person name="Shinohara A."/>
            <person name="Yoshida Y."/>
            <person name="Fujiwara M."/>
            <person name="Mori M."/>
            <person name="Tomita M."/>
            <person name="Arakawa K."/>
        </authorList>
    </citation>
    <scope>NUCLEOTIDE SEQUENCE [LARGE SCALE GENOMIC DNA]</scope>
</reference>
<evidence type="ECO:0000256" key="8">
    <source>
        <dbReference type="ARBA" id="ARBA00023065"/>
    </source>
</evidence>
<dbReference type="NCBIfam" id="TIGR00813">
    <property type="entry name" value="sss"/>
    <property type="match status" value="1"/>
</dbReference>
<evidence type="ECO:0000256" key="1">
    <source>
        <dbReference type="ARBA" id="ARBA00004651"/>
    </source>
</evidence>
<dbReference type="AlphaFoldDB" id="A0A4Y2A0X4"/>
<evidence type="ECO:0000313" key="13">
    <source>
        <dbReference type="EMBL" id="GBL72694.1"/>
    </source>
</evidence>
<feature type="transmembrane region" description="Helical" evidence="12">
    <location>
        <begin position="48"/>
        <end position="69"/>
    </location>
</feature>
<feature type="transmembrane region" description="Helical" evidence="12">
    <location>
        <begin position="249"/>
        <end position="268"/>
    </location>
</feature>
<keyword evidence="3" id="KW-0813">Transport</keyword>
<evidence type="ECO:0000256" key="12">
    <source>
        <dbReference type="SAM" id="Phobius"/>
    </source>
</evidence>
<proteinExistence type="inferred from homology"/>
<dbReference type="InterPro" id="IPR001734">
    <property type="entry name" value="Na/solute_symporter"/>
</dbReference>
<dbReference type="InterPro" id="IPR038377">
    <property type="entry name" value="Na/Glc_symporter_sf"/>
</dbReference>
<dbReference type="GO" id="GO:0015293">
    <property type="term" value="F:symporter activity"/>
    <property type="evidence" value="ECO:0007669"/>
    <property type="project" value="TreeGrafter"/>
</dbReference>
<dbReference type="GO" id="GO:0006814">
    <property type="term" value="P:sodium ion transport"/>
    <property type="evidence" value="ECO:0007669"/>
    <property type="project" value="UniProtKB-KW"/>
</dbReference>
<feature type="transmembrane region" description="Helical" evidence="12">
    <location>
        <begin position="144"/>
        <end position="166"/>
    </location>
</feature>
<organism evidence="13 14">
    <name type="scientific">Araneus ventricosus</name>
    <name type="common">Orbweaver spider</name>
    <name type="synonym">Epeira ventricosa</name>
    <dbReference type="NCBI Taxonomy" id="182803"/>
    <lineage>
        <taxon>Eukaryota</taxon>
        <taxon>Metazoa</taxon>
        <taxon>Ecdysozoa</taxon>
        <taxon>Arthropoda</taxon>
        <taxon>Chelicerata</taxon>
        <taxon>Arachnida</taxon>
        <taxon>Araneae</taxon>
        <taxon>Araneomorphae</taxon>
        <taxon>Entelegynae</taxon>
        <taxon>Araneoidea</taxon>
        <taxon>Araneidae</taxon>
        <taxon>Araneus</taxon>
    </lineage>
</organism>
<dbReference type="PANTHER" id="PTHR42985:SF40">
    <property type="entry name" value="LD47995P-RELATED"/>
    <property type="match status" value="1"/>
</dbReference>
<keyword evidence="7" id="KW-0915">Sodium</keyword>
<dbReference type="Proteomes" id="UP000499080">
    <property type="component" value="Unassembled WGS sequence"/>
</dbReference>
<dbReference type="EMBL" id="BGPR01000002">
    <property type="protein sequence ID" value="GBL72694.1"/>
    <property type="molecule type" value="Genomic_DNA"/>
</dbReference>
<dbReference type="Pfam" id="PF00474">
    <property type="entry name" value="SSF"/>
    <property type="match status" value="1"/>
</dbReference>
<keyword evidence="9 12" id="KW-0472">Membrane</keyword>
<keyword evidence="4" id="KW-1003">Cell membrane</keyword>
<dbReference type="OrthoDB" id="6132759at2759"/>
<comment type="caution">
    <text evidence="13">The sequence shown here is derived from an EMBL/GenBank/DDBJ whole genome shotgun (WGS) entry which is preliminary data.</text>
</comment>